<evidence type="ECO:0000313" key="2">
    <source>
        <dbReference type="EMBL" id="RAK03272.1"/>
    </source>
</evidence>
<name>A0A327XCC1_LARAB</name>
<proteinExistence type="inferred from homology"/>
<evidence type="ECO:0000256" key="1">
    <source>
        <dbReference type="ARBA" id="ARBA00010552"/>
    </source>
</evidence>
<dbReference type="PANTHER" id="PTHR11803">
    <property type="entry name" value="2-IMINOBUTANOATE/2-IMINOPROPANOATE DEAMINASE RIDA"/>
    <property type="match status" value="1"/>
</dbReference>
<dbReference type="RefSeq" id="WP_229310567.1">
    <property type="nucleotide sequence ID" value="NZ_QLMC01000001.1"/>
</dbReference>
<dbReference type="Proteomes" id="UP000248790">
    <property type="component" value="Unassembled WGS sequence"/>
</dbReference>
<dbReference type="GO" id="GO:0019239">
    <property type="term" value="F:deaminase activity"/>
    <property type="evidence" value="ECO:0007669"/>
    <property type="project" value="TreeGrafter"/>
</dbReference>
<dbReference type="AlphaFoldDB" id="A0A327XCC1"/>
<keyword evidence="3" id="KW-1185">Reference proteome</keyword>
<sequence length="129" mass="13615">MSKIQRVNPDGMMSSPAFAQAIITEGSGKTIYIGGQNAVNQKNELIGKGDLAAQTEQVLTNIQTALEACGATFDHVVKMTIYLVQGQDPRIGFGAAQKFITAPPTISVVMVAGLGNPDFLLEMDAVAFV</sequence>
<dbReference type="EMBL" id="QLMC01000001">
    <property type="protein sequence ID" value="RAK03272.1"/>
    <property type="molecule type" value="Genomic_DNA"/>
</dbReference>
<dbReference type="InterPro" id="IPR035959">
    <property type="entry name" value="RutC-like_sf"/>
</dbReference>
<reference evidence="2 3" key="1">
    <citation type="submission" date="2018-06" db="EMBL/GenBank/DDBJ databases">
        <title>Genomic Encyclopedia of Archaeal and Bacterial Type Strains, Phase II (KMG-II): from individual species to whole genera.</title>
        <authorList>
            <person name="Goeker M."/>
        </authorList>
    </citation>
    <scope>NUCLEOTIDE SEQUENCE [LARGE SCALE GENOMIC DNA]</scope>
    <source>
        <strain evidence="2 3">DSM 21851</strain>
    </source>
</reference>
<dbReference type="SUPFAM" id="SSF55298">
    <property type="entry name" value="YjgF-like"/>
    <property type="match status" value="1"/>
</dbReference>
<dbReference type="PANTHER" id="PTHR11803:SF58">
    <property type="entry name" value="PROTEIN HMF1-RELATED"/>
    <property type="match status" value="1"/>
</dbReference>
<dbReference type="GO" id="GO:0005829">
    <property type="term" value="C:cytosol"/>
    <property type="evidence" value="ECO:0007669"/>
    <property type="project" value="TreeGrafter"/>
</dbReference>
<evidence type="ECO:0000313" key="3">
    <source>
        <dbReference type="Proteomes" id="UP000248790"/>
    </source>
</evidence>
<gene>
    <name evidence="2" type="ORF">LX87_01394</name>
</gene>
<protein>
    <submittedName>
        <fullName evidence="2">Enamine deaminase RidA (YjgF/YER057c/UK114 family)</fullName>
    </submittedName>
</protein>
<organism evidence="2 3">
    <name type="scientific">Larkinella arboricola</name>
    <dbReference type="NCBI Taxonomy" id="643671"/>
    <lineage>
        <taxon>Bacteria</taxon>
        <taxon>Pseudomonadati</taxon>
        <taxon>Bacteroidota</taxon>
        <taxon>Cytophagia</taxon>
        <taxon>Cytophagales</taxon>
        <taxon>Spirosomataceae</taxon>
        <taxon>Larkinella</taxon>
    </lineage>
</organism>
<dbReference type="Pfam" id="PF01042">
    <property type="entry name" value="Ribonuc_L-PSP"/>
    <property type="match status" value="1"/>
</dbReference>
<comment type="caution">
    <text evidence="2">The sequence shown here is derived from an EMBL/GenBank/DDBJ whole genome shotgun (WGS) entry which is preliminary data.</text>
</comment>
<comment type="similarity">
    <text evidence="1">Belongs to the RutC family.</text>
</comment>
<dbReference type="Gene3D" id="3.30.1330.40">
    <property type="entry name" value="RutC-like"/>
    <property type="match status" value="1"/>
</dbReference>
<dbReference type="CDD" id="cd00448">
    <property type="entry name" value="YjgF_YER057c_UK114_family"/>
    <property type="match status" value="1"/>
</dbReference>
<dbReference type="InterPro" id="IPR006175">
    <property type="entry name" value="YjgF/YER057c/UK114"/>
</dbReference>
<accession>A0A327XCC1</accession>